<dbReference type="PANTHER" id="PTHR43190:SF3">
    <property type="entry name" value="N-ACETYL-D-GLUCOSAMINE KINASE"/>
    <property type="match status" value="1"/>
</dbReference>
<proteinExistence type="predicted"/>
<protein>
    <submittedName>
        <fullName evidence="2">BadF/BadG/BcrA/BcrD ATPase</fullName>
    </submittedName>
</protein>
<dbReference type="EMBL" id="CP003837">
    <property type="protein sequence ID" value="AGH46481.1"/>
    <property type="molecule type" value="Genomic_DNA"/>
</dbReference>
<dbReference type="Proteomes" id="UP000011864">
    <property type="component" value="Chromosome"/>
</dbReference>
<evidence type="ECO:0000313" key="3">
    <source>
        <dbReference type="Proteomes" id="UP000011864"/>
    </source>
</evidence>
<name>K7AVI0_9ALTE</name>
<dbReference type="Pfam" id="PF01869">
    <property type="entry name" value="BcrAD_BadFG"/>
    <property type="match status" value="1"/>
</dbReference>
<dbReference type="SUPFAM" id="SSF53067">
    <property type="entry name" value="Actin-like ATPase domain"/>
    <property type="match status" value="2"/>
</dbReference>
<dbReference type="Gene3D" id="3.30.420.40">
    <property type="match status" value="2"/>
</dbReference>
<organism evidence="2 3">
    <name type="scientific">Paraglaciecola psychrophila 170</name>
    <dbReference type="NCBI Taxonomy" id="1129794"/>
    <lineage>
        <taxon>Bacteria</taxon>
        <taxon>Pseudomonadati</taxon>
        <taxon>Pseudomonadota</taxon>
        <taxon>Gammaproteobacteria</taxon>
        <taxon>Alteromonadales</taxon>
        <taxon>Alteromonadaceae</taxon>
        <taxon>Paraglaciecola</taxon>
    </lineage>
</organism>
<dbReference type="InterPro" id="IPR043129">
    <property type="entry name" value="ATPase_NBD"/>
</dbReference>
<dbReference type="KEGG" id="gps:C427_4379"/>
<evidence type="ECO:0000259" key="1">
    <source>
        <dbReference type="Pfam" id="PF01869"/>
    </source>
</evidence>
<dbReference type="InterPro" id="IPR052519">
    <property type="entry name" value="Euk-type_GlcNAc_Kinase"/>
</dbReference>
<dbReference type="InterPro" id="IPR002731">
    <property type="entry name" value="ATPase_BadF"/>
</dbReference>
<dbReference type="PANTHER" id="PTHR43190">
    <property type="entry name" value="N-ACETYL-D-GLUCOSAMINE KINASE"/>
    <property type="match status" value="1"/>
</dbReference>
<dbReference type="HOGENOM" id="CLU_016274_2_0_6"/>
<gene>
    <name evidence="2" type="ORF">C427_4379</name>
</gene>
<dbReference type="AlphaFoldDB" id="K7AVI0"/>
<dbReference type="eggNOG" id="COG2971">
    <property type="taxonomic scope" value="Bacteria"/>
</dbReference>
<keyword evidence="3" id="KW-1185">Reference proteome</keyword>
<sequence length="278" mass="29421">MDQNNTILGTGISGPGNPVYGSELAKISIVESASLALTEALLNSDISQELKLNDICAGIGLAGVNLPHVYDEMIKWQSPFKSIYLTTDIHIACLGAHEGHDGAVLISGTGTCGLSNVKNHSKIIGGHGFPQGDKGSGAWYGLNAVEAVLLALDEMAPPTTISKYMCQVLKASTAEEIISKVAGKPASFFACLANTVFSALEDKDEVALAIIDEGASYISKMARLLLKTTPPRISFIGGLAEWIIPYLDQDIQKQLSSSLFPPEAGAVFYARHQTASLK</sequence>
<feature type="domain" description="ATPase BadF/BadG/BcrA/BcrD type" evidence="1">
    <location>
        <begin position="1"/>
        <end position="269"/>
    </location>
</feature>
<evidence type="ECO:0000313" key="2">
    <source>
        <dbReference type="EMBL" id="AGH46481.1"/>
    </source>
</evidence>
<dbReference type="PATRIC" id="fig|1129794.4.peg.4361"/>
<accession>K7AVI0</accession>
<dbReference type="CDD" id="cd24082">
    <property type="entry name" value="ASKHA_NBD_GspK-like"/>
    <property type="match status" value="1"/>
</dbReference>
<dbReference type="STRING" id="1129794.C427_4379"/>
<reference evidence="2 3" key="1">
    <citation type="journal article" date="2013" name="Genome Announc.">
        <title>Complete Genome Sequence of Glaciecola psychrophila Strain 170T.</title>
        <authorList>
            <person name="Yin J."/>
            <person name="Chen J."/>
            <person name="Liu G."/>
            <person name="Yu Y."/>
            <person name="Song L."/>
            <person name="Wang X."/>
            <person name="Qu X."/>
        </authorList>
    </citation>
    <scope>NUCLEOTIDE SEQUENCE [LARGE SCALE GENOMIC DNA]</scope>
    <source>
        <strain evidence="2 3">170</strain>
    </source>
</reference>